<keyword evidence="2" id="KW-1185">Reference proteome</keyword>
<gene>
    <name evidence="1" type="ORF">KCG35_04940</name>
</gene>
<sequence>DQVRIIVVLYKNDEYAELTQRQGVRLERPLPISLKPRRIMWGSDCTGPAFTDVCLPLAEDNLLDNEQDYEGYYGVVLFPRFQFGAYVFPGTKPMSRELALKFHDKTQWKQHHRLELSYTYDICVGDNKDSQRQIRIEGNDHENNKPINRLIGSGPYQMSEEDKQKYLHKRPFFRTDFTLVLDKERKHWLNHRQASNNKVFFAEKDLFDEELMKSHEKKFEYGKLFDGEVAAATLFKAGDNGKFTLSSHYSKQQPFDWRKRCFVGTVVLSSKTQKENYERHNRSWHAIPYSLSQTEKETKAVGSEMQGTLYYAGTLKVKFKHHYRAQDNVYGAAYNEPMTLENTTWHVEDKFAFSESQSRRYLPTLLALFESPQEEDRKQVFEIIKKSQGQKGAYIYDNDREYDIYLSVIKLHYHAATGKNVEGLRPMGKVDDQYWETIFKNSPIGGVLDKVEIIKNGLLDDMCIQFNQFKTISNSGFNGGDSQLVGKGCKIKIDKRPISLNAKESPWLEDPAPEELTSAIELVNTVIKEKQLIEKPGKLPVVKQENVKLNLNWKEMWQLCKRLDYDHKNHDYKLLQLTEWLKGPNPSDAQTDGFKIFN</sequence>
<accession>A0ABS5Z8S7</accession>
<name>A0ABS5Z8S7_9GAMM</name>
<organism evidence="1 2">
    <name type="scientific">Zooshikella harenae</name>
    <dbReference type="NCBI Taxonomy" id="2827238"/>
    <lineage>
        <taxon>Bacteria</taxon>
        <taxon>Pseudomonadati</taxon>
        <taxon>Pseudomonadota</taxon>
        <taxon>Gammaproteobacteria</taxon>
        <taxon>Oceanospirillales</taxon>
        <taxon>Zooshikellaceae</taxon>
        <taxon>Zooshikella</taxon>
    </lineage>
</organism>
<feature type="non-terminal residue" evidence="1">
    <location>
        <position position="1"/>
    </location>
</feature>
<dbReference type="RefSeq" id="WP_215818565.1">
    <property type="nucleotide sequence ID" value="NZ_JAGSOY010000007.1"/>
</dbReference>
<proteinExistence type="predicted"/>
<evidence type="ECO:0000313" key="2">
    <source>
        <dbReference type="Proteomes" id="UP000690515"/>
    </source>
</evidence>
<evidence type="ECO:0000313" key="1">
    <source>
        <dbReference type="EMBL" id="MBU2710395.1"/>
    </source>
</evidence>
<reference evidence="1 2" key="1">
    <citation type="submission" date="2021-04" db="EMBL/GenBank/DDBJ databases">
        <authorList>
            <person name="Pira H."/>
            <person name="Risdian C."/>
            <person name="Wink J."/>
        </authorList>
    </citation>
    <scope>NUCLEOTIDE SEQUENCE [LARGE SCALE GENOMIC DNA]</scope>
    <source>
        <strain evidence="1 2">WH53</strain>
    </source>
</reference>
<comment type="caution">
    <text evidence="1">The sequence shown here is derived from an EMBL/GenBank/DDBJ whole genome shotgun (WGS) entry which is preliminary data.</text>
</comment>
<dbReference type="EMBL" id="JAGSOY010000007">
    <property type="protein sequence ID" value="MBU2710395.1"/>
    <property type="molecule type" value="Genomic_DNA"/>
</dbReference>
<evidence type="ECO:0008006" key="3">
    <source>
        <dbReference type="Google" id="ProtNLM"/>
    </source>
</evidence>
<protein>
    <recommendedName>
        <fullName evidence="3">TIGR03986 family CRISPR-associated RAMP protein</fullName>
    </recommendedName>
</protein>
<dbReference type="Proteomes" id="UP000690515">
    <property type="component" value="Unassembled WGS sequence"/>
</dbReference>